<name>A0AAD3CGG8_9STRA</name>
<dbReference type="EMBL" id="BLLK01000020">
    <property type="protein sequence ID" value="GFH44680.1"/>
    <property type="molecule type" value="Genomic_DNA"/>
</dbReference>
<reference evidence="2 3" key="1">
    <citation type="journal article" date="2021" name="Sci. Rep.">
        <title>The genome of the diatom Chaetoceros tenuissimus carries an ancient integrated fragment of an extant virus.</title>
        <authorList>
            <person name="Hongo Y."/>
            <person name="Kimura K."/>
            <person name="Takaki Y."/>
            <person name="Yoshida Y."/>
            <person name="Baba S."/>
            <person name="Kobayashi G."/>
            <person name="Nagasaki K."/>
            <person name="Hano T."/>
            <person name="Tomaru Y."/>
        </authorList>
    </citation>
    <scope>NUCLEOTIDE SEQUENCE [LARGE SCALE GENOMIC DNA]</scope>
    <source>
        <strain evidence="2 3">NIES-3715</strain>
    </source>
</reference>
<keyword evidence="3" id="KW-1185">Reference proteome</keyword>
<feature type="region of interest" description="Disordered" evidence="1">
    <location>
        <begin position="209"/>
        <end position="315"/>
    </location>
</feature>
<protein>
    <submittedName>
        <fullName evidence="2">Uncharacterized protein</fullName>
    </submittedName>
</protein>
<feature type="compositionally biased region" description="Basic and acidic residues" evidence="1">
    <location>
        <begin position="256"/>
        <end position="272"/>
    </location>
</feature>
<gene>
    <name evidence="2" type="ORF">CTEN210_01154</name>
</gene>
<dbReference type="Proteomes" id="UP001054902">
    <property type="component" value="Unassembled WGS sequence"/>
</dbReference>
<evidence type="ECO:0000313" key="3">
    <source>
        <dbReference type="Proteomes" id="UP001054902"/>
    </source>
</evidence>
<feature type="compositionally biased region" description="Polar residues" evidence="1">
    <location>
        <begin position="273"/>
        <end position="284"/>
    </location>
</feature>
<feature type="region of interest" description="Disordered" evidence="1">
    <location>
        <begin position="479"/>
        <end position="500"/>
    </location>
</feature>
<feature type="compositionally biased region" description="Acidic residues" evidence="1">
    <location>
        <begin position="222"/>
        <end position="233"/>
    </location>
</feature>
<organism evidence="2 3">
    <name type="scientific">Chaetoceros tenuissimus</name>
    <dbReference type="NCBI Taxonomy" id="426638"/>
    <lineage>
        <taxon>Eukaryota</taxon>
        <taxon>Sar</taxon>
        <taxon>Stramenopiles</taxon>
        <taxon>Ochrophyta</taxon>
        <taxon>Bacillariophyta</taxon>
        <taxon>Coscinodiscophyceae</taxon>
        <taxon>Chaetocerotophycidae</taxon>
        <taxon>Chaetocerotales</taxon>
        <taxon>Chaetocerotaceae</taxon>
        <taxon>Chaetoceros</taxon>
    </lineage>
</organism>
<feature type="region of interest" description="Disordered" evidence="1">
    <location>
        <begin position="97"/>
        <end position="117"/>
    </location>
</feature>
<dbReference type="AlphaFoldDB" id="A0AAD3CGG8"/>
<proteinExistence type="predicted"/>
<feature type="compositionally biased region" description="Basic and acidic residues" evidence="1">
    <location>
        <begin position="291"/>
        <end position="302"/>
    </location>
</feature>
<evidence type="ECO:0000256" key="1">
    <source>
        <dbReference type="SAM" id="MobiDB-lite"/>
    </source>
</evidence>
<accession>A0AAD3CGG8</accession>
<sequence length="517" mass="58049">MSQEKETKERISDKLIQRINNLSIAASKESIQTLVKWILFHVENHPNAIQQTLHQFVTPIQDENKDTSSSSSKHMYSSQYRIAWNIIHELCLAHSPSSIQTPANTPPNPETSQEEKEKWTATASLREALGETVIQPGLEAMQTSLHHYFTQTASDIANLSLQSQASFTALKTMQEKISHMVQIWQEENSFDSPTFVKGIKRLIAKIGNESDGTSQVSKEAVSEETQEQEEASVEFETNTNGNDEDVDMQESTPLNAEKEVQEQSEPEDKLGSTEHSTLSASSFGTDVAMQESDKEDTKESKESTTAQTAESMKKEEEAKLAEFDFDKYDIPEAKVSIHELSVPCKSIATLQITRDLRNDTSHNLSTVLATIPDSVLDTCRSLSKDVSPEDVPLVEGIPDDVLDLDVKSSLSNVVLHKEIIQKQKQFRQKCIELLIKSRCKFGSTDAAELYYSLDEVEEKLKKRKAMVLDAMELEGLDYDLTGKSSDSRGQDNSDDDQLKDFEWCKRSDVQAKKQKGE</sequence>
<comment type="caution">
    <text evidence="2">The sequence shown here is derived from an EMBL/GenBank/DDBJ whole genome shotgun (WGS) entry which is preliminary data.</text>
</comment>
<evidence type="ECO:0000313" key="2">
    <source>
        <dbReference type="EMBL" id="GFH44680.1"/>
    </source>
</evidence>
<feature type="compositionally biased region" description="Basic and acidic residues" evidence="1">
    <location>
        <begin position="485"/>
        <end position="500"/>
    </location>
</feature>